<gene>
    <name evidence="1" type="ORF">ACFOSB_11580</name>
</gene>
<dbReference type="Proteomes" id="UP001595803">
    <property type="component" value="Unassembled WGS sequence"/>
</dbReference>
<reference evidence="2" key="1">
    <citation type="journal article" date="2019" name="Int. J. Syst. Evol. Microbiol.">
        <title>The Global Catalogue of Microorganisms (GCM) 10K type strain sequencing project: providing services to taxonomists for standard genome sequencing and annotation.</title>
        <authorList>
            <consortium name="The Broad Institute Genomics Platform"/>
            <consortium name="The Broad Institute Genome Sequencing Center for Infectious Disease"/>
            <person name="Wu L."/>
            <person name="Ma J."/>
        </authorList>
    </citation>
    <scope>NUCLEOTIDE SEQUENCE [LARGE SCALE GENOMIC DNA]</scope>
    <source>
        <strain evidence="2">CCTCC AB 2017081</strain>
    </source>
</reference>
<proteinExistence type="predicted"/>
<evidence type="ECO:0000313" key="1">
    <source>
        <dbReference type="EMBL" id="MFC3833498.1"/>
    </source>
</evidence>
<protein>
    <submittedName>
        <fullName evidence="1">Uncharacterized protein</fullName>
    </submittedName>
</protein>
<accession>A0ABV7Z838</accession>
<name>A0ABV7Z838_9DEIO</name>
<dbReference type="EMBL" id="JBHRZG010000011">
    <property type="protein sequence ID" value="MFC3833498.1"/>
    <property type="molecule type" value="Genomic_DNA"/>
</dbReference>
<sequence>MNNERQYGDGQGRGLRIALPVPNGTVNGRPVAIGPNGDTIIVIPMTDRSTADTRAKGQGQGLKEGYASCFVPGFHQILDLGALPNGVVLGQKVYLSAAGALTTTNTDLYVGRVMPLDGPAGGLGVAIRPNS</sequence>
<comment type="caution">
    <text evidence="1">The sequence shown here is derived from an EMBL/GenBank/DDBJ whole genome shotgun (WGS) entry which is preliminary data.</text>
</comment>
<dbReference type="RefSeq" id="WP_380102112.1">
    <property type="nucleotide sequence ID" value="NZ_JBHRZG010000011.1"/>
</dbReference>
<organism evidence="1 2">
    <name type="scientific">Deinococcus rufus</name>
    <dbReference type="NCBI Taxonomy" id="2136097"/>
    <lineage>
        <taxon>Bacteria</taxon>
        <taxon>Thermotogati</taxon>
        <taxon>Deinococcota</taxon>
        <taxon>Deinococci</taxon>
        <taxon>Deinococcales</taxon>
        <taxon>Deinococcaceae</taxon>
        <taxon>Deinococcus</taxon>
    </lineage>
</organism>
<evidence type="ECO:0000313" key="2">
    <source>
        <dbReference type="Proteomes" id="UP001595803"/>
    </source>
</evidence>
<keyword evidence="2" id="KW-1185">Reference proteome</keyword>